<dbReference type="Proteomes" id="UP000077202">
    <property type="component" value="Unassembled WGS sequence"/>
</dbReference>
<evidence type="ECO:0000313" key="2">
    <source>
        <dbReference type="Proteomes" id="UP000077202"/>
    </source>
</evidence>
<organism evidence="1 2">
    <name type="scientific">Marchantia polymorpha subsp. ruderalis</name>
    <dbReference type="NCBI Taxonomy" id="1480154"/>
    <lineage>
        <taxon>Eukaryota</taxon>
        <taxon>Viridiplantae</taxon>
        <taxon>Streptophyta</taxon>
        <taxon>Embryophyta</taxon>
        <taxon>Marchantiophyta</taxon>
        <taxon>Marchantiopsida</taxon>
        <taxon>Marchantiidae</taxon>
        <taxon>Marchantiales</taxon>
        <taxon>Marchantiaceae</taxon>
        <taxon>Marchantia</taxon>
    </lineage>
</organism>
<keyword evidence="2" id="KW-1185">Reference proteome</keyword>
<comment type="caution">
    <text evidence="1">The sequence shown here is derived from an EMBL/GenBank/DDBJ whole genome shotgun (WGS) entry which is preliminary data.</text>
</comment>
<name>A0A176WH08_MARPO</name>
<dbReference type="EMBL" id="LVLJ01001006">
    <property type="protein sequence ID" value="OAE31622.1"/>
    <property type="molecule type" value="Genomic_DNA"/>
</dbReference>
<gene>
    <name evidence="1" type="ORF">AXG93_2294s1400</name>
</gene>
<proteinExistence type="predicted"/>
<reference evidence="1" key="1">
    <citation type="submission" date="2016-03" db="EMBL/GenBank/DDBJ databases">
        <title>Mechanisms controlling the formation of the plant cell surface in tip-growing cells are functionally conserved among land plants.</title>
        <authorList>
            <person name="Honkanen S."/>
            <person name="Jones V.A."/>
            <person name="Morieri G."/>
            <person name="Champion C."/>
            <person name="Hetherington A.J."/>
            <person name="Kelly S."/>
            <person name="Saint-Marcoux D."/>
            <person name="Proust H."/>
            <person name="Prescott H."/>
            <person name="Dolan L."/>
        </authorList>
    </citation>
    <scope>NUCLEOTIDE SEQUENCE [LARGE SCALE GENOMIC DNA]</scope>
    <source>
        <tissue evidence="1">Whole gametophyte</tissue>
    </source>
</reference>
<evidence type="ECO:0000313" key="1">
    <source>
        <dbReference type="EMBL" id="OAE31622.1"/>
    </source>
</evidence>
<dbReference type="AlphaFoldDB" id="A0A176WH08"/>
<accession>A0A176WH08</accession>
<sequence length="142" mass="15212">MAAPGNESDVFWSDRAVEAICASGEQLVAALKFSVCVLGSSSVRACSLQPLLKRLTTRYRVSKISILWLLGFEPLSGRENRNVHLAGIGLGCVDAASFPAAEQIPSKPVHAVETLFPNLSRRRFPGGLVKLYLSALSGGSRK</sequence>
<protein>
    <submittedName>
        <fullName evidence="1">Uncharacterized protein</fullName>
    </submittedName>
</protein>